<evidence type="ECO:0000256" key="2">
    <source>
        <dbReference type="ARBA" id="ARBA00006555"/>
    </source>
</evidence>
<dbReference type="GO" id="GO:0055085">
    <property type="term" value="P:transmembrane transport"/>
    <property type="evidence" value="ECO:0007669"/>
    <property type="project" value="InterPro"/>
</dbReference>
<keyword evidence="8" id="KW-1133">Transmembrane helix</keyword>
<keyword evidence="6" id="KW-0812">Transmembrane</keyword>
<evidence type="ECO:0000313" key="12">
    <source>
        <dbReference type="Proteomes" id="UP000004477"/>
    </source>
</evidence>
<dbReference type="SUPFAM" id="SSF74653">
    <property type="entry name" value="TolA/TonB C-terminal domain"/>
    <property type="match status" value="1"/>
</dbReference>
<dbReference type="InterPro" id="IPR006260">
    <property type="entry name" value="TonB/TolA_C"/>
</dbReference>
<name>D1PHN1_9BACT</name>
<evidence type="ECO:0000256" key="8">
    <source>
        <dbReference type="ARBA" id="ARBA00022989"/>
    </source>
</evidence>
<evidence type="ECO:0000256" key="6">
    <source>
        <dbReference type="ARBA" id="ARBA00022692"/>
    </source>
</evidence>
<keyword evidence="5" id="KW-0997">Cell inner membrane</keyword>
<evidence type="ECO:0000256" key="7">
    <source>
        <dbReference type="ARBA" id="ARBA00022927"/>
    </source>
</evidence>
<evidence type="ECO:0000256" key="1">
    <source>
        <dbReference type="ARBA" id="ARBA00004383"/>
    </source>
</evidence>
<comment type="subcellular location">
    <subcellularLocation>
        <location evidence="1">Cell inner membrane</location>
        <topology evidence="1">Single-pass membrane protein</topology>
        <orientation evidence="1">Periplasmic side</orientation>
    </subcellularLocation>
</comment>
<reference evidence="11" key="1">
    <citation type="submission" date="2009-11" db="EMBL/GenBank/DDBJ databases">
        <authorList>
            <person name="Weinstock G."/>
            <person name="Sodergren E."/>
            <person name="Clifton S."/>
            <person name="Fulton L."/>
            <person name="Fulton B."/>
            <person name="Courtney L."/>
            <person name="Fronick C."/>
            <person name="Harrison M."/>
            <person name="Strong C."/>
            <person name="Farmer C."/>
            <person name="Delahaunty K."/>
            <person name="Markovic C."/>
            <person name="Hall O."/>
            <person name="Minx P."/>
            <person name="Tomlinson C."/>
            <person name="Mitreva M."/>
            <person name="Nelson J."/>
            <person name="Hou S."/>
            <person name="Wollam A."/>
            <person name="Pepin K.H."/>
            <person name="Johnson M."/>
            <person name="Bhonagiri V."/>
            <person name="Nash W.E."/>
            <person name="Warren W."/>
            <person name="Chinwalla A."/>
            <person name="Mardis E.R."/>
            <person name="Wilson R.K."/>
        </authorList>
    </citation>
    <scope>NUCLEOTIDE SEQUENCE [LARGE SCALE GENOMIC DNA]</scope>
    <source>
        <strain evidence="11">DSM 18205</strain>
    </source>
</reference>
<sequence>MERLQMSYINNIIKWTHKSITFIMKHSFLQTLSTTFSSKIGKSIILAIFVMLTGSPTFGQARRGTTQKAHTTTVTKPSPNLVNDFNKKIKNHYFFNNKSNNNEWDIVFKPANTEGKGGGNIVIPISKLGLSFSYNITANGSIYIKIDNVKMKEEKITWQTNPDGVILEDLFFQLQSDSLKYDELVNWNPNEESVYNEVNEIDKVDEKPSFPGGESAMKSYLNSNVKYPDVAQENGVQGRVIVESIIEKDGSMSDVKVIRSVDPSLDREALRVVKAMPKWKPAKLKGIPVRTKCTTPVVFRLQ</sequence>
<evidence type="ECO:0000259" key="10">
    <source>
        <dbReference type="PROSITE" id="PS52015"/>
    </source>
</evidence>
<dbReference type="PANTHER" id="PTHR33446:SF2">
    <property type="entry name" value="PROTEIN TONB"/>
    <property type="match status" value="1"/>
</dbReference>
<keyword evidence="12" id="KW-1185">Reference proteome</keyword>
<dbReference type="HOGENOM" id="CLU_920880_0_0_10"/>
<dbReference type="STRING" id="537011.PREVCOP_06751"/>
<comment type="caution">
    <text evidence="11">The sequence shown here is derived from an EMBL/GenBank/DDBJ whole genome shotgun (WGS) entry which is preliminary data.</text>
</comment>
<dbReference type="Proteomes" id="UP000004477">
    <property type="component" value="Unassembled WGS sequence"/>
</dbReference>
<comment type="similarity">
    <text evidence="2">Belongs to the TonB family.</text>
</comment>
<dbReference type="Gene3D" id="3.30.1150.10">
    <property type="match status" value="1"/>
</dbReference>
<dbReference type="FunFam" id="3.30.1150.10:FF:000002">
    <property type="entry name" value="Energy transducer TonB"/>
    <property type="match status" value="1"/>
</dbReference>
<dbReference type="GO" id="GO:0015031">
    <property type="term" value="P:protein transport"/>
    <property type="evidence" value="ECO:0007669"/>
    <property type="project" value="UniProtKB-KW"/>
</dbReference>
<evidence type="ECO:0000256" key="5">
    <source>
        <dbReference type="ARBA" id="ARBA00022519"/>
    </source>
</evidence>
<keyword evidence="3" id="KW-0813">Transport</keyword>
<keyword evidence="9" id="KW-0472">Membrane</keyword>
<dbReference type="InterPro" id="IPR037682">
    <property type="entry name" value="TonB_C"/>
</dbReference>
<proteinExistence type="inferred from homology"/>
<keyword evidence="7" id="KW-0653">Protein transport</keyword>
<dbReference type="GO" id="GO:0098797">
    <property type="term" value="C:plasma membrane protein complex"/>
    <property type="evidence" value="ECO:0007669"/>
    <property type="project" value="TreeGrafter"/>
</dbReference>
<evidence type="ECO:0000256" key="3">
    <source>
        <dbReference type="ARBA" id="ARBA00022448"/>
    </source>
</evidence>
<keyword evidence="4" id="KW-1003">Cell membrane</keyword>
<dbReference type="PANTHER" id="PTHR33446">
    <property type="entry name" value="PROTEIN TONB-RELATED"/>
    <property type="match status" value="1"/>
</dbReference>
<dbReference type="GO" id="GO:0031992">
    <property type="term" value="F:energy transducer activity"/>
    <property type="evidence" value="ECO:0007669"/>
    <property type="project" value="TreeGrafter"/>
</dbReference>
<dbReference type="Pfam" id="PF03544">
    <property type="entry name" value="TonB_C"/>
    <property type="match status" value="1"/>
</dbReference>
<feature type="domain" description="TonB C-terminal" evidence="10">
    <location>
        <begin position="212"/>
        <end position="302"/>
    </location>
</feature>
<dbReference type="InterPro" id="IPR051045">
    <property type="entry name" value="TonB-dependent_transducer"/>
</dbReference>
<gene>
    <name evidence="11" type="ORF">PREVCOP_06751</name>
</gene>
<evidence type="ECO:0000256" key="9">
    <source>
        <dbReference type="ARBA" id="ARBA00023136"/>
    </source>
</evidence>
<dbReference type="AlphaFoldDB" id="D1PHN1"/>
<dbReference type="PaxDb" id="537011-PREVCOP_06751"/>
<organism evidence="11 12">
    <name type="scientific">Segatella copri DSM 18205</name>
    <dbReference type="NCBI Taxonomy" id="537011"/>
    <lineage>
        <taxon>Bacteria</taxon>
        <taxon>Pseudomonadati</taxon>
        <taxon>Bacteroidota</taxon>
        <taxon>Bacteroidia</taxon>
        <taxon>Bacteroidales</taxon>
        <taxon>Prevotellaceae</taxon>
        <taxon>Segatella</taxon>
    </lineage>
</organism>
<dbReference type="PROSITE" id="PS52015">
    <property type="entry name" value="TONB_CTD"/>
    <property type="match status" value="1"/>
</dbReference>
<dbReference type="NCBIfam" id="TIGR01352">
    <property type="entry name" value="tonB_Cterm"/>
    <property type="match status" value="1"/>
</dbReference>
<evidence type="ECO:0000313" key="11">
    <source>
        <dbReference type="EMBL" id="EFB33781.1"/>
    </source>
</evidence>
<protein>
    <submittedName>
        <fullName evidence="11">TonB-dependent receptor</fullName>
    </submittedName>
</protein>
<keyword evidence="11" id="KW-0675">Receptor</keyword>
<accession>D1PHN1</accession>
<dbReference type="EMBL" id="ACBX02000056">
    <property type="protein sequence ID" value="EFB33781.1"/>
    <property type="molecule type" value="Genomic_DNA"/>
</dbReference>
<evidence type="ECO:0000256" key="4">
    <source>
        <dbReference type="ARBA" id="ARBA00022475"/>
    </source>
</evidence>